<feature type="region of interest" description="Disordered" evidence="1">
    <location>
        <begin position="58"/>
        <end position="85"/>
    </location>
</feature>
<dbReference type="RefSeq" id="WP_069463966.1">
    <property type="nucleotide sequence ID" value="NZ_FODD01000023.1"/>
</dbReference>
<name>A0A1H8NTN3_9ACTN</name>
<gene>
    <name evidence="3" type="ORF">SAMN05216267_102393</name>
</gene>
<dbReference type="Proteomes" id="UP000181951">
    <property type="component" value="Unassembled WGS sequence"/>
</dbReference>
<evidence type="ECO:0000259" key="2">
    <source>
        <dbReference type="PROSITE" id="PS50943"/>
    </source>
</evidence>
<dbReference type="SUPFAM" id="SSF47413">
    <property type="entry name" value="lambda repressor-like DNA-binding domains"/>
    <property type="match status" value="1"/>
</dbReference>
<reference evidence="3 4" key="1">
    <citation type="submission" date="2016-10" db="EMBL/GenBank/DDBJ databases">
        <authorList>
            <person name="de Groot N.N."/>
        </authorList>
    </citation>
    <scope>NUCLEOTIDE SEQUENCE [LARGE SCALE GENOMIC DNA]</scope>
    <source>
        <strain evidence="3 4">CGMCC 4.2026</strain>
    </source>
</reference>
<dbReference type="PROSITE" id="PS50943">
    <property type="entry name" value="HTH_CROC1"/>
    <property type="match status" value="1"/>
</dbReference>
<protein>
    <submittedName>
        <fullName evidence="3">Predicted ATPase</fullName>
    </submittedName>
</protein>
<dbReference type="AlphaFoldDB" id="A0A1H8NTN3"/>
<proteinExistence type="predicted"/>
<dbReference type="Gene3D" id="3.40.50.300">
    <property type="entry name" value="P-loop containing nucleotide triphosphate hydrolases"/>
    <property type="match status" value="1"/>
</dbReference>
<dbReference type="Gene3D" id="1.10.260.40">
    <property type="entry name" value="lambda repressor-like DNA-binding domains"/>
    <property type="match status" value="1"/>
</dbReference>
<accession>A0A1H8NTN3</accession>
<dbReference type="PANTHER" id="PTHR47691:SF3">
    <property type="entry name" value="HTH-TYPE TRANSCRIPTIONAL REGULATOR RV0890C-RELATED"/>
    <property type="match status" value="1"/>
</dbReference>
<organism evidence="3 4">
    <name type="scientific">Actinacidiphila rubida</name>
    <dbReference type="NCBI Taxonomy" id="310780"/>
    <lineage>
        <taxon>Bacteria</taxon>
        <taxon>Bacillati</taxon>
        <taxon>Actinomycetota</taxon>
        <taxon>Actinomycetes</taxon>
        <taxon>Kitasatosporales</taxon>
        <taxon>Streptomycetaceae</taxon>
        <taxon>Actinacidiphila</taxon>
    </lineage>
</organism>
<feature type="compositionally biased region" description="Pro residues" evidence="1">
    <location>
        <begin position="72"/>
        <end position="85"/>
    </location>
</feature>
<dbReference type="OrthoDB" id="3755432at2"/>
<feature type="domain" description="HTH cro/C1-type" evidence="2">
    <location>
        <begin position="6"/>
        <end position="61"/>
    </location>
</feature>
<dbReference type="SUPFAM" id="SSF52540">
    <property type="entry name" value="P-loop containing nucleoside triphosphate hydrolases"/>
    <property type="match status" value="1"/>
</dbReference>
<dbReference type="Pfam" id="PF01381">
    <property type="entry name" value="HTH_3"/>
    <property type="match status" value="1"/>
</dbReference>
<dbReference type="STRING" id="310780.SAMN05216267_102393"/>
<keyword evidence="4" id="KW-1185">Reference proteome</keyword>
<evidence type="ECO:0000256" key="1">
    <source>
        <dbReference type="SAM" id="MobiDB-lite"/>
    </source>
</evidence>
<dbReference type="PANTHER" id="PTHR47691">
    <property type="entry name" value="REGULATOR-RELATED"/>
    <property type="match status" value="1"/>
</dbReference>
<dbReference type="InterPro" id="IPR001387">
    <property type="entry name" value="Cro/C1-type_HTH"/>
</dbReference>
<sequence>MRQDLLLALRTQKGWTQEELSERSGISVRTIRNLERGRIQSPRRSSLDLLFSVLDPEPRARTGRAPAGVPRPAGPPAPAHWRGPRPPRTPLIGRDAELDRLSALVDAHPVTVLTGPGGVGKTRLALAAAERTARRYPGGVAVAQLGRVPGTSAAFAGDIAVRLSAARQAVDAVLGPVATRQAGAPALLVLDTTEHLPQVTSLLVDELRGTWPDLRLVLTSRRAPALADAGLWETAPLDPGAAAQLMQQRIASGCVEQEVTVSADAVRALCRELDGLPRLVEFAAHRLRSVPVSALLAPEHGLELLGFPDLSLLPHQRSLTGSLRWSWDLLTAPQQTLMARLAALPGPVASDGPELDTLDAEFSRTEAMCLLAELADASLLQVRRGTRYEYRMLRHVRTFVRHHGHLEAAHAVPAARLAARV</sequence>
<dbReference type="GO" id="GO:0003677">
    <property type="term" value="F:DNA binding"/>
    <property type="evidence" value="ECO:0007669"/>
    <property type="project" value="InterPro"/>
</dbReference>
<dbReference type="InterPro" id="IPR027417">
    <property type="entry name" value="P-loop_NTPase"/>
</dbReference>
<dbReference type="SMART" id="SM00530">
    <property type="entry name" value="HTH_XRE"/>
    <property type="match status" value="1"/>
</dbReference>
<evidence type="ECO:0000313" key="3">
    <source>
        <dbReference type="EMBL" id="SEO33010.1"/>
    </source>
</evidence>
<evidence type="ECO:0000313" key="4">
    <source>
        <dbReference type="Proteomes" id="UP000181951"/>
    </source>
</evidence>
<dbReference type="InterPro" id="IPR010982">
    <property type="entry name" value="Lambda_DNA-bd_dom_sf"/>
</dbReference>
<dbReference type="EMBL" id="FODD01000023">
    <property type="protein sequence ID" value="SEO33010.1"/>
    <property type="molecule type" value="Genomic_DNA"/>
</dbReference>
<dbReference type="CDD" id="cd00093">
    <property type="entry name" value="HTH_XRE"/>
    <property type="match status" value="1"/>
</dbReference>